<dbReference type="CDD" id="cd05213">
    <property type="entry name" value="NAD_bind_Glutamyl_tRNA_reduct"/>
    <property type="match status" value="1"/>
</dbReference>
<dbReference type="NCBIfam" id="TIGR01035">
    <property type="entry name" value="hemA"/>
    <property type="match status" value="1"/>
</dbReference>
<reference evidence="10 11" key="1">
    <citation type="submission" date="2010-08" db="EMBL/GenBank/DDBJ databases">
        <title>Complete sequence of Clostridium cellulovorans 743B.</title>
        <authorList>
            <consortium name="US DOE Joint Genome Institute"/>
            <person name="Lucas S."/>
            <person name="Copeland A."/>
            <person name="Lapidus A."/>
            <person name="Cheng J.-F."/>
            <person name="Bruce D."/>
            <person name="Goodwin L."/>
            <person name="Pitluck S."/>
            <person name="Chertkov O."/>
            <person name="Detter J.C."/>
            <person name="Han C."/>
            <person name="Tapia R."/>
            <person name="Land M."/>
            <person name="Hauser L."/>
            <person name="Chang Y.-J."/>
            <person name="Jeffries C."/>
            <person name="Kyrpides N."/>
            <person name="Ivanova N."/>
            <person name="Mikhailova N."/>
            <person name="Hemme C.L."/>
            <person name="Woyke T."/>
        </authorList>
    </citation>
    <scope>NUCLEOTIDE SEQUENCE [LARGE SCALE GENOMIC DNA]</scope>
    <source>
        <strain evidence="11">ATCC 35296 / DSM 3052 / OCM 3 / 743B</strain>
    </source>
</reference>
<feature type="binding site" evidence="4">
    <location>
        <begin position="192"/>
        <end position="197"/>
    </location>
    <ligand>
        <name>NADP(+)</name>
        <dbReference type="ChEBI" id="CHEBI:58349"/>
    </ligand>
</feature>
<dbReference type="PIRSF" id="PIRSF000445">
    <property type="entry name" value="4pyrrol_synth_GluRdtase"/>
    <property type="match status" value="1"/>
</dbReference>
<evidence type="ECO:0000313" key="11">
    <source>
        <dbReference type="Proteomes" id="UP000002730"/>
    </source>
</evidence>
<dbReference type="PANTHER" id="PTHR43013:SF1">
    <property type="entry name" value="GLUTAMYL-TRNA REDUCTASE"/>
    <property type="match status" value="1"/>
</dbReference>
<comment type="domain">
    <text evidence="4">Possesses an unusual extended V-shaped dimeric structure with each monomer consisting of three distinct domains arranged along a curved 'spinal' alpha-helix. The N-terminal catalytic domain specifically recognizes the glutamate moiety of the substrate. The second domain is the NADPH-binding domain, and the third C-terminal domain is responsible for dimerization.</text>
</comment>
<sequence length="390" mass="44423">MSIGIISISHKTAPVHIRALLSFNQEEQRDFIKEAVDSKIVDECVLISTCNRTEVCFSSKSENINYTIDSIQKFLASTKNIEMKILMKHFRVFTDRAAITHLFRVACGIDSMVIGEDEILGQVKQAFNTSKEVNCTSTIFNVLFREAITNAKIIKTQTLLSKIPVSIGTFAANAALDFIEKSEDKVIMIIGASGKIGGTVLKNLCNCKANKIIVTTRNHNSFKDTCIKYPFIEMINYEERYKFIDRADVVISATSSPHYTLTKEEVEERFITLKDRLFIDLAVPTDIDGRISTIENSTLYNIDYFNKLSKENNARKLKELEAADIIINDGVDNFEKWLIFREFMGDMDKISKVFKDHSIENIIYSIRDNSSKEELETFIKCISRAVEDFQ</sequence>
<dbReference type="InterPro" id="IPR006151">
    <property type="entry name" value="Shikm_DH/Glu-tRNA_Rdtase"/>
</dbReference>
<dbReference type="PANTHER" id="PTHR43013">
    <property type="entry name" value="GLUTAMYL-TRNA REDUCTASE"/>
    <property type="match status" value="1"/>
</dbReference>
<dbReference type="Gene3D" id="3.40.50.720">
    <property type="entry name" value="NAD(P)-binding Rossmann-like Domain"/>
    <property type="match status" value="1"/>
</dbReference>
<evidence type="ECO:0000256" key="6">
    <source>
        <dbReference type="PIRSR" id="PIRSR000445-2"/>
    </source>
</evidence>
<dbReference type="InterPro" id="IPR018214">
    <property type="entry name" value="GluRdtase_CS"/>
</dbReference>
<feature type="domain" description="Quinate/shikimate 5-dehydrogenase/glutamyl-tRNA reductase" evidence="8">
    <location>
        <begin position="178"/>
        <end position="304"/>
    </location>
</feature>
<evidence type="ECO:0000256" key="2">
    <source>
        <dbReference type="ARBA" id="ARBA00023002"/>
    </source>
</evidence>
<evidence type="ECO:0000259" key="8">
    <source>
        <dbReference type="Pfam" id="PF01488"/>
    </source>
</evidence>
<feature type="active site" description="Nucleophile" evidence="4 5">
    <location>
        <position position="50"/>
    </location>
</feature>
<feature type="binding site" evidence="4 6">
    <location>
        <position position="122"/>
    </location>
    <ligand>
        <name>substrate</name>
    </ligand>
</feature>
<dbReference type="InterPro" id="IPR036291">
    <property type="entry name" value="NAD(P)-bd_dom_sf"/>
</dbReference>
<dbReference type="RefSeq" id="WP_010076826.1">
    <property type="nucleotide sequence ID" value="NC_014393.1"/>
</dbReference>
<comment type="subunit">
    <text evidence="4">Homodimer.</text>
</comment>
<dbReference type="UniPathway" id="UPA00251">
    <property type="reaction ID" value="UER00316"/>
</dbReference>
<evidence type="ECO:0000256" key="3">
    <source>
        <dbReference type="ARBA" id="ARBA00023244"/>
    </source>
</evidence>
<evidence type="ECO:0000313" key="10">
    <source>
        <dbReference type="EMBL" id="ADL51949.1"/>
    </source>
</evidence>
<dbReference type="HOGENOM" id="CLU_035113_1_0_9"/>
<protein>
    <recommendedName>
        <fullName evidence="4">Glutamyl-tRNA reductase</fullName>
        <shortName evidence="4">GluTR</shortName>
        <ecNumber evidence="4">1.2.1.70</ecNumber>
    </recommendedName>
</protein>
<dbReference type="GO" id="GO:0019353">
    <property type="term" value="P:protoporphyrinogen IX biosynthetic process from glutamate"/>
    <property type="evidence" value="ECO:0007669"/>
    <property type="project" value="TreeGrafter"/>
</dbReference>
<keyword evidence="11" id="KW-1185">Reference proteome</keyword>
<name>D9SNY4_CLOC7</name>
<dbReference type="KEGG" id="ccb:Clocel_2209"/>
<dbReference type="InterPro" id="IPR000343">
    <property type="entry name" value="4pyrrol_synth_GluRdtase"/>
</dbReference>
<dbReference type="InterPro" id="IPR015895">
    <property type="entry name" value="4pyrrol_synth_GluRdtase_N"/>
</dbReference>
<dbReference type="eggNOG" id="COG0373">
    <property type="taxonomic scope" value="Bacteria"/>
</dbReference>
<feature type="binding site" evidence="4 6">
    <location>
        <position position="111"/>
    </location>
    <ligand>
        <name>substrate</name>
    </ligand>
</feature>
<dbReference type="Pfam" id="PF05201">
    <property type="entry name" value="GlutR_N"/>
    <property type="match status" value="1"/>
</dbReference>
<dbReference type="AlphaFoldDB" id="D9SNY4"/>
<dbReference type="InterPro" id="IPR036343">
    <property type="entry name" value="GluRdtase_N_sf"/>
</dbReference>
<dbReference type="EC" id="1.2.1.70" evidence="4"/>
<dbReference type="PROSITE" id="PS00747">
    <property type="entry name" value="GLUTR"/>
    <property type="match status" value="1"/>
</dbReference>
<dbReference type="HAMAP" id="MF_00087">
    <property type="entry name" value="Glu_tRNA_reductase"/>
    <property type="match status" value="1"/>
</dbReference>
<dbReference type="GO" id="GO:0050661">
    <property type="term" value="F:NADP binding"/>
    <property type="evidence" value="ECO:0007669"/>
    <property type="project" value="InterPro"/>
</dbReference>
<dbReference type="OrthoDB" id="110209at2"/>
<dbReference type="STRING" id="573061.Clocel_2209"/>
<comment type="pathway">
    <text evidence="4">Porphyrin-containing compound metabolism; protoporphyrin-IX biosynthesis; 5-aminolevulinate from L-glutamyl-tRNA(Glu): step 1/2.</text>
</comment>
<dbReference type="Proteomes" id="UP000002730">
    <property type="component" value="Chromosome"/>
</dbReference>
<comment type="function">
    <text evidence="4">Catalyzes the NADPH-dependent reduction of glutamyl-tRNA(Glu) to glutamate 1-semialdehyde (GSA).</text>
</comment>
<accession>D9SNY4</accession>
<feature type="domain" description="Glutamyl-tRNA reductase N-terminal" evidence="9">
    <location>
        <begin position="6"/>
        <end position="158"/>
    </location>
</feature>
<evidence type="ECO:0000256" key="7">
    <source>
        <dbReference type="PIRSR" id="PIRSR000445-4"/>
    </source>
</evidence>
<keyword evidence="2 4" id="KW-0560">Oxidoreductase</keyword>
<evidence type="ECO:0000256" key="5">
    <source>
        <dbReference type="PIRSR" id="PIRSR000445-1"/>
    </source>
</evidence>
<dbReference type="Pfam" id="PF01488">
    <property type="entry name" value="Shikimate_DH"/>
    <property type="match status" value="1"/>
</dbReference>
<feature type="binding site" evidence="4 6">
    <location>
        <begin position="49"/>
        <end position="52"/>
    </location>
    <ligand>
        <name>substrate</name>
    </ligand>
</feature>
<feature type="binding site" evidence="4 6">
    <location>
        <begin position="116"/>
        <end position="118"/>
    </location>
    <ligand>
        <name>substrate</name>
    </ligand>
</feature>
<dbReference type="SUPFAM" id="SSF69742">
    <property type="entry name" value="Glutamyl tRNA-reductase catalytic, N-terminal domain"/>
    <property type="match status" value="1"/>
</dbReference>
<keyword evidence="3 4" id="KW-0627">Porphyrin biosynthesis</keyword>
<evidence type="ECO:0000256" key="1">
    <source>
        <dbReference type="ARBA" id="ARBA00022857"/>
    </source>
</evidence>
<keyword evidence="1 4" id="KW-0521">NADP</keyword>
<dbReference type="SUPFAM" id="SSF51735">
    <property type="entry name" value="NAD(P)-binding Rossmann-fold domains"/>
    <property type="match status" value="1"/>
</dbReference>
<dbReference type="EMBL" id="CP002160">
    <property type="protein sequence ID" value="ADL51949.1"/>
    <property type="molecule type" value="Genomic_DNA"/>
</dbReference>
<dbReference type="GO" id="GO:0008883">
    <property type="term" value="F:glutamyl-tRNA reductase activity"/>
    <property type="evidence" value="ECO:0007669"/>
    <property type="project" value="UniProtKB-UniRule"/>
</dbReference>
<comment type="similarity">
    <text evidence="4">Belongs to the glutamyl-tRNA reductase family.</text>
</comment>
<gene>
    <name evidence="4" type="primary">hemA</name>
    <name evidence="10" type="ordered locus">Clocel_2209</name>
</gene>
<proteinExistence type="inferred from homology"/>
<feature type="site" description="Important for activity" evidence="4 7">
    <location>
        <position position="101"/>
    </location>
</feature>
<evidence type="ECO:0000256" key="4">
    <source>
        <dbReference type="HAMAP-Rule" id="MF_00087"/>
    </source>
</evidence>
<organism evidence="10 11">
    <name type="scientific">Clostridium cellulovorans (strain ATCC 35296 / DSM 3052 / OCM 3 / 743B)</name>
    <dbReference type="NCBI Taxonomy" id="573061"/>
    <lineage>
        <taxon>Bacteria</taxon>
        <taxon>Bacillati</taxon>
        <taxon>Bacillota</taxon>
        <taxon>Clostridia</taxon>
        <taxon>Eubacteriales</taxon>
        <taxon>Clostridiaceae</taxon>
        <taxon>Clostridium</taxon>
    </lineage>
</organism>
<dbReference type="FunFam" id="3.30.460.30:FF:000001">
    <property type="entry name" value="Glutamyl-tRNA reductase"/>
    <property type="match status" value="1"/>
</dbReference>
<evidence type="ECO:0000259" key="9">
    <source>
        <dbReference type="Pfam" id="PF05201"/>
    </source>
</evidence>
<dbReference type="Gene3D" id="3.30.460.30">
    <property type="entry name" value="Glutamyl-tRNA reductase, N-terminal domain"/>
    <property type="match status" value="1"/>
</dbReference>
<comment type="catalytic activity">
    <reaction evidence="4">
        <text>(S)-4-amino-5-oxopentanoate + tRNA(Glu) + NADP(+) = L-glutamyl-tRNA(Glu) + NADPH + H(+)</text>
        <dbReference type="Rhea" id="RHEA:12344"/>
        <dbReference type="Rhea" id="RHEA-COMP:9663"/>
        <dbReference type="Rhea" id="RHEA-COMP:9680"/>
        <dbReference type="ChEBI" id="CHEBI:15378"/>
        <dbReference type="ChEBI" id="CHEBI:57501"/>
        <dbReference type="ChEBI" id="CHEBI:57783"/>
        <dbReference type="ChEBI" id="CHEBI:58349"/>
        <dbReference type="ChEBI" id="CHEBI:78442"/>
        <dbReference type="ChEBI" id="CHEBI:78520"/>
        <dbReference type="EC" id="1.2.1.70"/>
    </reaction>
</comment>
<comment type="miscellaneous">
    <text evidence="4">During catalysis, the active site Cys acts as a nucleophile attacking the alpha-carbonyl group of tRNA-bound glutamate with the formation of a thioester intermediate between enzyme and glutamate, and the concomitant release of tRNA(Glu). The thioester intermediate is finally reduced by direct hydride transfer from NADPH, to form the product GSA.</text>
</comment>